<accession>A0AA35TAY3</accession>
<evidence type="ECO:0000256" key="3">
    <source>
        <dbReference type="PROSITE-ProRule" id="PRU00175"/>
    </source>
</evidence>
<dbReference type="AlphaFoldDB" id="A0AA35TAY3"/>
<protein>
    <submittedName>
        <fullName evidence="5">RING finger protein 32</fullName>
    </submittedName>
</protein>
<dbReference type="CDD" id="cd23766">
    <property type="entry name" value="IQCG"/>
    <property type="match status" value="1"/>
</dbReference>
<evidence type="ECO:0000313" key="6">
    <source>
        <dbReference type="Proteomes" id="UP001174909"/>
    </source>
</evidence>
<dbReference type="InterPro" id="IPR042862">
    <property type="entry name" value="RNF32"/>
</dbReference>
<dbReference type="InterPro" id="IPR001841">
    <property type="entry name" value="Znf_RING"/>
</dbReference>
<dbReference type="InterPro" id="IPR013083">
    <property type="entry name" value="Znf_RING/FYVE/PHD"/>
</dbReference>
<comment type="caution">
    <text evidence="5">The sequence shown here is derived from an EMBL/GenBank/DDBJ whole genome shotgun (WGS) entry which is preliminary data.</text>
</comment>
<evidence type="ECO:0000313" key="5">
    <source>
        <dbReference type="EMBL" id="CAI8044609.1"/>
    </source>
</evidence>
<dbReference type="Pfam" id="PF00612">
    <property type="entry name" value="IQ"/>
    <property type="match status" value="1"/>
</dbReference>
<dbReference type="SMART" id="SM00184">
    <property type="entry name" value="RING"/>
    <property type="match status" value="1"/>
</dbReference>
<dbReference type="PANTHER" id="PTHR14991:SF0">
    <property type="entry name" value="RING FINGER PROTEIN 32"/>
    <property type="match status" value="1"/>
</dbReference>
<dbReference type="Proteomes" id="UP001174909">
    <property type="component" value="Unassembled WGS sequence"/>
</dbReference>
<dbReference type="GO" id="GO:0008270">
    <property type="term" value="F:zinc ion binding"/>
    <property type="evidence" value="ECO:0007669"/>
    <property type="project" value="UniProtKB-KW"/>
</dbReference>
<reference evidence="5" key="1">
    <citation type="submission" date="2023-03" db="EMBL/GenBank/DDBJ databases">
        <authorList>
            <person name="Steffen K."/>
            <person name="Cardenas P."/>
        </authorList>
    </citation>
    <scope>NUCLEOTIDE SEQUENCE</scope>
</reference>
<dbReference type="EMBL" id="CASHTH010003405">
    <property type="protein sequence ID" value="CAI8044609.1"/>
    <property type="molecule type" value="Genomic_DNA"/>
</dbReference>
<keyword evidence="2" id="KW-0862">Zinc</keyword>
<dbReference type="Gene3D" id="3.30.40.10">
    <property type="entry name" value="Zinc/RING finger domain, C3HC4 (zinc finger)"/>
    <property type="match status" value="1"/>
</dbReference>
<keyword evidence="1 3" id="KW-0863">Zinc-finger</keyword>
<sequence length="245" mass="27322">MALATRVRLCQQVILSCSHVFTDKTVFPITVEVSNSYSIWLPPRRQTGATAGRHSNYQTRLIHDGRSHHRVKSAIKIQCWWRGVLVRRWYREARGRCRRVDVSLLYRPTCPALQVESCAQSSSAAEGVLAAADSALATARAAMRTLDCHAALSSIDWSSLQIKARETASTSECPICIAPLLPPQATPTGHAHRDRRRPISLLSCGHMLHQTCVSSLERFCTTDGELSLCPLCRAPYLRQTLNFIQ</sequence>
<gene>
    <name evidence="5" type="ORF">GBAR_LOCUS24721</name>
</gene>
<dbReference type="SUPFAM" id="SSF57850">
    <property type="entry name" value="RING/U-box"/>
    <property type="match status" value="1"/>
</dbReference>
<feature type="domain" description="RING-type" evidence="4">
    <location>
        <begin position="173"/>
        <end position="233"/>
    </location>
</feature>
<dbReference type="PROSITE" id="PS50089">
    <property type="entry name" value="ZF_RING_2"/>
    <property type="match status" value="1"/>
</dbReference>
<dbReference type="Gene3D" id="1.20.5.190">
    <property type="match status" value="1"/>
</dbReference>
<evidence type="ECO:0000256" key="1">
    <source>
        <dbReference type="ARBA" id="ARBA00022771"/>
    </source>
</evidence>
<proteinExistence type="predicted"/>
<dbReference type="PANTHER" id="PTHR14991">
    <property type="entry name" value="RING FINGER PROTEIN 32"/>
    <property type="match status" value="1"/>
</dbReference>
<evidence type="ECO:0000256" key="2">
    <source>
        <dbReference type="ARBA" id="ARBA00022833"/>
    </source>
</evidence>
<dbReference type="InterPro" id="IPR000048">
    <property type="entry name" value="IQ_motif_EF-hand-BS"/>
</dbReference>
<keyword evidence="1 3" id="KW-0479">Metal-binding</keyword>
<organism evidence="5 6">
    <name type="scientific">Geodia barretti</name>
    <name type="common">Barrett's horny sponge</name>
    <dbReference type="NCBI Taxonomy" id="519541"/>
    <lineage>
        <taxon>Eukaryota</taxon>
        <taxon>Metazoa</taxon>
        <taxon>Porifera</taxon>
        <taxon>Demospongiae</taxon>
        <taxon>Heteroscleromorpha</taxon>
        <taxon>Tetractinellida</taxon>
        <taxon>Astrophorina</taxon>
        <taxon>Geodiidae</taxon>
        <taxon>Geodia</taxon>
    </lineage>
</organism>
<keyword evidence="6" id="KW-1185">Reference proteome</keyword>
<evidence type="ECO:0000259" key="4">
    <source>
        <dbReference type="PROSITE" id="PS50089"/>
    </source>
</evidence>
<name>A0AA35TAY3_GEOBA</name>
<dbReference type="PROSITE" id="PS50096">
    <property type="entry name" value="IQ"/>
    <property type="match status" value="1"/>
</dbReference>